<dbReference type="STRING" id="763034.HMPREF9446_00094"/>
<protein>
    <recommendedName>
        <fullName evidence="4">Transmembrane protein</fullName>
    </recommendedName>
</protein>
<feature type="transmembrane region" description="Helical" evidence="1">
    <location>
        <begin position="65"/>
        <end position="90"/>
    </location>
</feature>
<keyword evidence="3" id="KW-1185">Reference proteome</keyword>
<name>F3PN07_9BACE</name>
<keyword evidence="1" id="KW-0472">Membrane</keyword>
<keyword evidence="1" id="KW-1133">Transmembrane helix</keyword>
<proteinExistence type="predicted"/>
<dbReference type="Proteomes" id="UP000003416">
    <property type="component" value="Unassembled WGS sequence"/>
</dbReference>
<evidence type="ECO:0008006" key="4">
    <source>
        <dbReference type="Google" id="ProtNLM"/>
    </source>
</evidence>
<keyword evidence="1" id="KW-0812">Transmembrane</keyword>
<evidence type="ECO:0000256" key="1">
    <source>
        <dbReference type="SAM" id="Phobius"/>
    </source>
</evidence>
<dbReference type="HOGENOM" id="CLU_2327963_0_0_10"/>
<dbReference type="EMBL" id="AFBN01000004">
    <property type="protein sequence ID" value="EGF59800.1"/>
    <property type="molecule type" value="Genomic_DNA"/>
</dbReference>
<dbReference type="AlphaFoldDB" id="F3PN07"/>
<accession>F3PN07</accession>
<gene>
    <name evidence="2" type="ORF">HMPREF9446_00094</name>
</gene>
<reference evidence="2 3" key="1">
    <citation type="submission" date="2011-02" db="EMBL/GenBank/DDBJ databases">
        <authorList>
            <person name="Weinstock G."/>
            <person name="Sodergren E."/>
            <person name="Clifton S."/>
            <person name="Fulton L."/>
            <person name="Fulton B."/>
            <person name="Courtney L."/>
            <person name="Fronick C."/>
            <person name="Harrison M."/>
            <person name="Strong C."/>
            <person name="Farmer C."/>
            <person name="Delahaunty K."/>
            <person name="Markovic C."/>
            <person name="Hall O."/>
            <person name="Minx P."/>
            <person name="Tomlinson C."/>
            <person name="Mitreva M."/>
            <person name="Hou S."/>
            <person name="Chen J."/>
            <person name="Wollam A."/>
            <person name="Pepin K.H."/>
            <person name="Johnson M."/>
            <person name="Bhonagiri V."/>
            <person name="Zhang X."/>
            <person name="Suruliraj S."/>
            <person name="Warren W."/>
            <person name="Chinwalla A."/>
            <person name="Mardis E.R."/>
            <person name="Wilson R.K."/>
        </authorList>
    </citation>
    <scope>NUCLEOTIDE SEQUENCE [LARGE SCALE GENOMIC DNA]</scope>
    <source>
        <strain evidence="2 3">YIT 12057</strain>
    </source>
</reference>
<evidence type="ECO:0000313" key="2">
    <source>
        <dbReference type="EMBL" id="EGF59800.1"/>
    </source>
</evidence>
<organism evidence="2 3">
    <name type="scientific">Bacteroides fluxus YIT 12057</name>
    <dbReference type="NCBI Taxonomy" id="763034"/>
    <lineage>
        <taxon>Bacteria</taxon>
        <taxon>Pseudomonadati</taxon>
        <taxon>Bacteroidota</taxon>
        <taxon>Bacteroidia</taxon>
        <taxon>Bacteroidales</taxon>
        <taxon>Bacteroidaceae</taxon>
        <taxon>Bacteroides</taxon>
    </lineage>
</organism>
<evidence type="ECO:0000313" key="3">
    <source>
        <dbReference type="Proteomes" id="UP000003416"/>
    </source>
</evidence>
<sequence length="98" mass="11908">MLLLLDCSLFTVEDIEVLLLYCFRIDYVVFFQTNHIVFGQILFFFRQKNINYAEKYYAIQQNQFFYSYVLLLFILLLFCTFTLLFFYSYALLSLCSFV</sequence>
<feature type="transmembrane region" description="Helical" evidence="1">
    <location>
        <begin position="27"/>
        <end position="45"/>
    </location>
</feature>
<comment type="caution">
    <text evidence="2">The sequence shown here is derived from an EMBL/GenBank/DDBJ whole genome shotgun (WGS) entry which is preliminary data.</text>
</comment>